<evidence type="ECO:0000313" key="2">
    <source>
        <dbReference type="EMBL" id="CAI3976881.1"/>
    </source>
</evidence>
<keyword evidence="5" id="KW-1185">Reference proteome</keyword>
<gene>
    <name evidence="2" type="ORF">C1SCF055_LOCUS5068</name>
</gene>
<proteinExistence type="predicted"/>
<reference evidence="3" key="2">
    <citation type="submission" date="2024-04" db="EMBL/GenBank/DDBJ databases">
        <authorList>
            <person name="Chen Y."/>
            <person name="Shah S."/>
            <person name="Dougan E. K."/>
            <person name="Thang M."/>
            <person name="Chan C."/>
        </authorList>
    </citation>
    <scope>NUCLEOTIDE SEQUENCE [LARGE SCALE GENOMIC DNA]</scope>
</reference>
<comment type="caution">
    <text evidence="2">The sequence shown here is derived from an EMBL/GenBank/DDBJ whole genome shotgun (WGS) entry which is preliminary data.</text>
</comment>
<evidence type="ECO:0000313" key="4">
    <source>
        <dbReference type="EMBL" id="CAL4764193.1"/>
    </source>
</evidence>
<dbReference type="Proteomes" id="UP001152797">
    <property type="component" value="Unassembled WGS sequence"/>
</dbReference>
<feature type="region of interest" description="Disordered" evidence="1">
    <location>
        <begin position="69"/>
        <end position="89"/>
    </location>
</feature>
<organism evidence="2">
    <name type="scientific">Cladocopium goreaui</name>
    <dbReference type="NCBI Taxonomy" id="2562237"/>
    <lineage>
        <taxon>Eukaryota</taxon>
        <taxon>Sar</taxon>
        <taxon>Alveolata</taxon>
        <taxon>Dinophyceae</taxon>
        <taxon>Suessiales</taxon>
        <taxon>Symbiodiniaceae</taxon>
        <taxon>Cladocopium</taxon>
    </lineage>
</organism>
<reference evidence="2" key="1">
    <citation type="submission" date="2022-10" db="EMBL/GenBank/DDBJ databases">
        <authorList>
            <person name="Chen Y."/>
            <person name="Dougan E. K."/>
            <person name="Chan C."/>
            <person name="Rhodes N."/>
            <person name="Thang M."/>
        </authorList>
    </citation>
    <scope>NUCLEOTIDE SEQUENCE</scope>
</reference>
<sequence length="98" mass="10908">MSGVARLSSVRWWCRCEVLRSDLTEALRHLIFANLAQPGVAHPSKNLAKSFCDLLEATDIQGSPYLAEEHLGSKQHSGTNPMPLDEWEKSGWMAPFQG</sequence>
<dbReference type="EMBL" id="CAMXCT020000303">
    <property type="protein sequence ID" value="CAL1130256.1"/>
    <property type="molecule type" value="Genomic_DNA"/>
</dbReference>
<dbReference type="EMBL" id="CAMXCT030000303">
    <property type="protein sequence ID" value="CAL4764193.1"/>
    <property type="molecule type" value="Genomic_DNA"/>
</dbReference>
<accession>A0A9P1FI59</accession>
<dbReference type="AlphaFoldDB" id="A0A9P1FI59"/>
<evidence type="ECO:0000256" key="1">
    <source>
        <dbReference type="SAM" id="MobiDB-lite"/>
    </source>
</evidence>
<dbReference type="EMBL" id="CAMXCT010000303">
    <property type="protein sequence ID" value="CAI3976881.1"/>
    <property type="molecule type" value="Genomic_DNA"/>
</dbReference>
<evidence type="ECO:0000313" key="3">
    <source>
        <dbReference type="EMBL" id="CAL1130256.1"/>
    </source>
</evidence>
<evidence type="ECO:0000313" key="5">
    <source>
        <dbReference type="Proteomes" id="UP001152797"/>
    </source>
</evidence>
<name>A0A9P1FI59_9DINO</name>
<protein>
    <submittedName>
        <fullName evidence="4">EF-hand domain-containing protein</fullName>
    </submittedName>
</protein>